<protein>
    <submittedName>
        <fullName evidence="2">Uncharacterized protein</fullName>
    </submittedName>
</protein>
<name>A0A023W6K1_9CAUD</name>
<dbReference type="RefSeq" id="YP_009030178.1">
    <property type="nucleotide sequence ID" value="NC_024121.1"/>
</dbReference>
<proteinExistence type="predicted"/>
<sequence>MIHNEYEDSIVVPSEPTEKQSYSGIIATMIATFTLPVVTYKTTTLADAYFYGGHQFLGGVMALVSAALVLLCLMLFMAMIMTGLWTECFREIKLNNARFEMNSRDSREDYLKDCKEKY</sequence>
<organism evidence="2 3">
    <name type="scientific">Serratia phage PS2</name>
    <dbReference type="NCBI Taxonomy" id="1481112"/>
    <lineage>
        <taxon>Viruses</taxon>
        <taxon>Duplodnaviria</taxon>
        <taxon>Heunggongvirae</taxon>
        <taxon>Uroviricota</taxon>
        <taxon>Caudoviricetes</taxon>
        <taxon>Muldoonvirus</taxon>
        <taxon>Muldoonvirus PS2</taxon>
    </lineage>
</organism>
<dbReference type="EMBL" id="KJ025957">
    <property type="protein sequence ID" value="AHY25377.1"/>
    <property type="molecule type" value="Genomic_DNA"/>
</dbReference>
<feature type="transmembrane region" description="Helical" evidence="1">
    <location>
        <begin position="60"/>
        <end position="85"/>
    </location>
</feature>
<dbReference type="Proteomes" id="UP000024445">
    <property type="component" value="Segment"/>
</dbReference>
<accession>A0A023W6K1</accession>
<keyword evidence="1" id="KW-0472">Membrane</keyword>
<dbReference type="GeneID" id="19485014"/>
<evidence type="ECO:0000313" key="3">
    <source>
        <dbReference type="Proteomes" id="UP000024445"/>
    </source>
</evidence>
<reference evidence="2 3" key="1">
    <citation type="submission" date="2014-01" db="EMBL/GenBank/DDBJ databases">
        <authorList>
            <person name="Zhang G."/>
            <person name="Jin J."/>
            <person name="Li Z.J."/>
            <person name="Wang S.W."/>
            <person name="Chen S.J."/>
            <person name="Wang S.M."/>
            <person name="Wang X.T."/>
            <person name="Li Y.H."/>
            <person name="Wang J."/>
            <person name="Yang C.K."/>
            <person name="Wang L."/>
        </authorList>
    </citation>
    <scope>NUCLEOTIDE SEQUENCE [LARGE SCALE GENOMIC DNA]</scope>
</reference>
<evidence type="ECO:0000313" key="2">
    <source>
        <dbReference type="EMBL" id="AHY25377.1"/>
    </source>
</evidence>
<feature type="transmembrane region" description="Helical" evidence="1">
    <location>
        <begin position="21"/>
        <end position="40"/>
    </location>
</feature>
<gene>
    <name evidence="2" type="ORF">PS2_131</name>
</gene>
<keyword evidence="3" id="KW-1185">Reference proteome</keyword>
<evidence type="ECO:0000256" key="1">
    <source>
        <dbReference type="SAM" id="Phobius"/>
    </source>
</evidence>
<keyword evidence="1" id="KW-1133">Transmembrane helix</keyword>
<keyword evidence="1" id="KW-0812">Transmembrane</keyword>
<dbReference type="KEGG" id="vg:19485014"/>